<protein>
    <submittedName>
        <fullName evidence="1">Jg10427 protein</fullName>
    </submittedName>
</protein>
<accession>A0A8S4RDJ3</accession>
<proteinExistence type="predicted"/>
<dbReference type="Proteomes" id="UP000838756">
    <property type="component" value="Unassembled WGS sequence"/>
</dbReference>
<dbReference type="AlphaFoldDB" id="A0A8S4RDJ3"/>
<dbReference type="EMBL" id="CAKXAJ010025105">
    <property type="protein sequence ID" value="CAH2234956.1"/>
    <property type="molecule type" value="Genomic_DNA"/>
</dbReference>
<evidence type="ECO:0000313" key="2">
    <source>
        <dbReference type="Proteomes" id="UP000838756"/>
    </source>
</evidence>
<comment type="caution">
    <text evidence="1">The sequence shown here is derived from an EMBL/GenBank/DDBJ whole genome shotgun (WGS) entry which is preliminary data.</text>
</comment>
<gene>
    <name evidence="1" type="primary">jg10427</name>
    <name evidence="1" type="ORF">PAEG_LOCUS12662</name>
</gene>
<keyword evidence="2" id="KW-1185">Reference proteome</keyword>
<sequence length="154" mass="18006">MLSSESSFEAVANFCEDVISQKEVAERVLEEAPDAHPLRRRRMARRRRKFRIYNIIREAEALYVNSATCKTMVTDALHYAQRLKWRWAGHIARMVDDRWTIRLTSWPGLAGHRKVGRPYARWSDNIANVAGINWMQVAKDRDQWSSLEEAFTLA</sequence>
<reference evidence="1" key="1">
    <citation type="submission" date="2022-03" db="EMBL/GenBank/DDBJ databases">
        <authorList>
            <person name="Lindestad O."/>
        </authorList>
    </citation>
    <scope>NUCLEOTIDE SEQUENCE</scope>
</reference>
<name>A0A8S4RDJ3_9NEOP</name>
<dbReference type="OrthoDB" id="8193815at2759"/>
<evidence type="ECO:0000313" key="1">
    <source>
        <dbReference type="EMBL" id="CAH2234956.1"/>
    </source>
</evidence>
<organism evidence="1 2">
    <name type="scientific">Pararge aegeria aegeria</name>
    <dbReference type="NCBI Taxonomy" id="348720"/>
    <lineage>
        <taxon>Eukaryota</taxon>
        <taxon>Metazoa</taxon>
        <taxon>Ecdysozoa</taxon>
        <taxon>Arthropoda</taxon>
        <taxon>Hexapoda</taxon>
        <taxon>Insecta</taxon>
        <taxon>Pterygota</taxon>
        <taxon>Neoptera</taxon>
        <taxon>Endopterygota</taxon>
        <taxon>Lepidoptera</taxon>
        <taxon>Glossata</taxon>
        <taxon>Ditrysia</taxon>
        <taxon>Papilionoidea</taxon>
        <taxon>Nymphalidae</taxon>
        <taxon>Satyrinae</taxon>
        <taxon>Satyrini</taxon>
        <taxon>Parargina</taxon>
        <taxon>Pararge</taxon>
    </lineage>
</organism>